<sequence length="365" mass="39916">MYTPRCRSAVILLAPYTQAGHLIQKISTLDPAQVQLRKEEEEIPGDSGGAALAALAAPRLLVRARAARVRTQLTHMRRPVPTHSTHTRHRMPALAVHSLHRARTRRCTVEDAADPTLALACTCRIPALSSHPLPLPSVSRTSLAMKRPCKDKSPLVEPEQRRTLPSSLRCVSTPRRPCATTAHLLLARLQLPGEVRLRRAPLPPDARTTGNRRIRRLLYSVTWRTLLRAHLKKDLERGIKHGDLLQDPQAVPNGCLGESELKSVEAYEPRALGNLKHPKCIALADAPRRQCHSVRIHAPSSDLLAIFASTLGSTCCASIVDLAPSSHYWCTVLVAASGCPDPRVDGGRSQTKGNIDHASTKGGRL</sequence>
<evidence type="ECO:0000256" key="1">
    <source>
        <dbReference type="SAM" id="MobiDB-lite"/>
    </source>
</evidence>
<keyword evidence="3" id="KW-1185">Reference proteome</keyword>
<reference evidence="2" key="1">
    <citation type="submission" date="2023-03" db="EMBL/GenBank/DDBJ databases">
        <title>Massive genome expansion in bonnet fungi (Mycena s.s.) driven by repeated elements and novel gene families across ecological guilds.</title>
        <authorList>
            <consortium name="Lawrence Berkeley National Laboratory"/>
            <person name="Harder C.B."/>
            <person name="Miyauchi S."/>
            <person name="Viragh M."/>
            <person name="Kuo A."/>
            <person name="Thoen E."/>
            <person name="Andreopoulos B."/>
            <person name="Lu D."/>
            <person name="Skrede I."/>
            <person name="Drula E."/>
            <person name="Henrissat B."/>
            <person name="Morin E."/>
            <person name="Kohler A."/>
            <person name="Barry K."/>
            <person name="LaButti K."/>
            <person name="Morin E."/>
            <person name="Salamov A."/>
            <person name="Lipzen A."/>
            <person name="Mereny Z."/>
            <person name="Hegedus B."/>
            <person name="Baldrian P."/>
            <person name="Stursova M."/>
            <person name="Weitz H."/>
            <person name="Taylor A."/>
            <person name="Grigoriev I.V."/>
            <person name="Nagy L.G."/>
            <person name="Martin F."/>
            <person name="Kauserud H."/>
        </authorList>
    </citation>
    <scope>NUCLEOTIDE SEQUENCE</scope>
    <source>
        <strain evidence="2">9144</strain>
    </source>
</reference>
<accession>A0AAD6Y5W9</accession>
<gene>
    <name evidence="2" type="ORF">GGX14DRAFT_571578</name>
</gene>
<comment type="caution">
    <text evidence="2">The sequence shown here is derived from an EMBL/GenBank/DDBJ whole genome shotgun (WGS) entry which is preliminary data.</text>
</comment>
<dbReference type="AlphaFoldDB" id="A0AAD6Y5W9"/>
<dbReference type="Proteomes" id="UP001219525">
    <property type="component" value="Unassembled WGS sequence"/>
</dbReference>
<dbReference type="EMBL" id="JARJCW010000060">
    <property type="protein sequence ID" value="KAJ7201005.1"/>
    <property type="molecule type" value="Genomic_DNA"/>
</dbReference>
<evidence type="ECO:0000313" key="2">
    <source>
        <dbReference type="EMBL" id="KAJ7201005.1"/>
    </source>
</evidence>
<proteinExistence type="predicted"/>
<protein>
    <submittedName>
        <fullName evidence="2">Uncharacterized protein</fullName>
    </submittedName>
</protein>
<evidence type="ECO:0000313" key="3">
    <source>
        <dbReference type="Proteomes" id="UP001219525"/>
    </source>
</evidence>
<feature type="region of interest" description="Disordered" evidence="1">
    <location>
        <begin position="343"/>
        <end position="365"/>
    </location>
</feature>
<organism evidence="2 3">
    <name type="scientific">Mycena pura</name>
    <dbReference type="NCBI Taxonomy" id="153505"/>
    <lineage>
        <taxon>Eukaryota</taxon>
        <taxon>Fungi</taxon>
        <taxon>Dikarya</taxon>
        <taxon>Basidiomycota</taxon>
        <taxon>Agaricomycotina</taxon>
        <taxon>Agaricomycetes</taxon>
        <taxon>Agaricomycetidae</taxon>
        <taxon>Agaricales</taxon>
        <taxon>Marasmiineae</taxon>
        <taxon>Mycenaceae</taxon>
        <taxon>Mycena</taxon>
    </lineage>
</organism>
<name>A0AAD6Y5W9_9AGAR</name>